<dbReference type="AlphaFoldDB" id="A0A9Q0X3E8"/>
<feature type="chain" id="PRO_5040220125" evidence="1">
    <location>
        <begin position="23"/>
        <end position="140"/>
    </location>
</feature>
<protein>
    <submittedName>
        <fullName evidence="3">POLYGLUTAMINE BINDING PROTEIN 1/MARVEL MEMBRANE-ASSOCIATING DOMAIN CONTAINING 3</fullName>
    </submittedName>
</protein>
<name>A0A9Q0X3E8_9ROSI</name>
<evidence type="ECO:0000259" key="2">
    <source>
        <dbReference type="Pfam" id="PF09732"/>
    </source>
</evidence>
<dbReference type="PANTHER" id="PTHR21737">
    <property type="entry name" value="POLYGLUTAMINE BINDING PROTEIN 1/MARVEL MEMBRANE-ASSOCIATING DOMAIN CONTAINING 3"/>
    <property type="match status" value="1"/>
</dbReference>
<dbReference type="GO" id="GO:0045292">
    <property type="term" value="P:mRNA cis splicing, via spliceosome"/>
    <property type="evidence" value="ECO:0007669"/>
    <property type="project" value="TreeGrafter"/>
</dbReference>
<reference evidence="3" key="2">
    <citation type="journal article" date="2023" name="Int. J. Mol. Sci.">
        <title>De Novo Assembly and Annotation of 11 Diverse Shrub Willow (Salix) Genomes Reveals Novel Gene Organization in Sex-Linked Regions.</title>
        <authorList>
            <person name="Hyden B."/>
            <person name="Feng K."/>
            <person name="Yates T.B."/>
            <person name="Jawdy S."/>
            <person name="Cereghino C."/>
            <person name="Smart L.B."/>
            <person name="Muchero W."/>
        </authorList>
    </citation>
    <scope>NUCLEOTIDE SEQUENCE</scope>
    <source>
        <tissue evidence="3">Shoot tip</tissue>
    </source>
</reference>
<evidence type="ECO:0000313" key="3">
    <source>
        <dbReference type="EMBL" id="KAJ6777768.1"/>
    </source>
</evidence>
<reference evidence="3" key="1">
    <citation type="submission" date="2022-11" db="EMBL/GenBank/DDBJ databases">
        <authorList>
            <person name="Hyden B.L."/>
            <person name="Feng K."/>
            <person name="Yates T."/>
            <person name="Jawdy S."/>
            <person name="Smart L.B."/>
            <person name="Muchero W."/>
        </authorList>
    </citation>
    <scope>NUCLEOTIDE SEQUENCE</scope>
    <source>
        <tissue evidence="3">Shoot tip</tissue>
    </source>
</reference>
<gene>
    <name evidence="3" type="ORF">OIU74_001696</name>
</gene>
<dbReference type="PANTHER" id="PTHR21737:SF4">
    <property type="entry name" value="SPLICING FACTOR CACTIN"/>
    <property type="match status" value="1"/>
</dbReference>
<evidence type="ECO:0000313" key="4">
    <source>
        <dbReference type="Proteomes" id="UP001151752"/>
    </source>
</evidence>
<dbReference type="SMART" id="SM01050">
    <property type="entry name" value="CactinC_cactus"/>
    <property type="match status" value="1"/>
</dbReference>
<comment type="caution">
    <text evidence="3">The sequence shown here is derived from an EMBL/GenBank/DDBJ whole genome shotgun (WGS) entry which is preliminary data.</text>
</comment>
<keyword evidence="4" id="KW-1185">Reference proteome</keyword>
<dbReference type="EMBL" id="JAPFFM010000001">
    <property type="protein sequence ID" value="KAJ6777768.1"/>
    <property type="molecule type" value="Genomic_DNA"/>
</dbReference>
<proteinExistence type="predicted"/>
<dbReference type="InterPro" id="IPR019134">
    <property type="entry name" value="Cactin_C"/>
</dbReference>
<feature type="signal peptide" evidence="1">
    <location>
        <begin position="1"/>
        <end position="22"/>
    </location>
</feature>
<feature type="domain" description="Splicing factor Cactin C-terminal" evidence="2">
    <location>
        <begin position="51"/>
        <end position="140"/>
    </location>
</feature>
<accession>A0A9Q0X3E8</accession>
<dbReference type="GO" id="GO:0005737">
    <property type="term" value="C:cytoplasm"/>
    <property type="evidence" value="ECO:0007669"/>
    <property type="project" value="TreeGrafter"/>
</dbReference>
<dbReference type="GO" id="GO:0005681">
    <property type="term" value="C:spliceosomal complex"/>
    <property type="evidence" value="ECO:0007669"/>
    <property type="project" value="TreeGrafter"/>
</dbReference>
<keyword evidence="1" id="KW-0732">Signal</keyword>
<evidence type="ECO:0000256" key="1">
    <source>
        <dbReference type="SAM" id="SignalP"/>
    </source>
</evidence>
<organism evidence="3 4">
    <name type="scientific">Salix koriyanagi</name>
    <dbReference type="NCBI Taxonomy" id="2511006"/>
    <lineage>
        <taxon>Eukaryota</taxon>
        <taxon>Viridiplantae</taxon>
        <taxon>Streptophyta</taxon>
        <taxon>Embryophyta</taxon>
        <taxon>Tracheophyta</taxon>
        <taxon>Spermatophyta</taxon>
        <taxon>Magnoliopsida</taxon>
        <taxon>eudicotyledons</taxon>
        <taxon>Gunneridae</taxon>
        <taxon>Pentapetalae</taxon>
        <taxon>rosids</taxon>
        <taxon>fabids</taxon>
        <taxon>Malpighiales</taxon>
        <taxon>Salicaceae</taxon>
        <taxon>Saliceae</taxon>
        <taxon>Salix</taxon>
    </lineage>
</organism>
<sequence>MSILANGIVLLHNLLLMMKNKGNQIQEPVEPESPTLLEKFNLNKAMGAMDERNRYDHDNPPLKIIRGYKLNIFYPDLINKTNSNGKTCIIRFHAGPPYEDIGFRIVNKDSDLSHKKGFKSMFGGVILWLHFNFKHHSYRR</sequence>
<dbReference type="Proteomes" id="UP001151752">
    <property type="component" value="Chromosome 16"/>
</dbReference>
<dbReference type="Pfam" id="PF09732">
    <property type="entry name" value="CactinC_cactus"/>
    <property type="match status" value="1"/>
</dbReference>